<dbReference type="AlphaFoldDB" id="A0A379FGK5"/>
<dbReference type="Gene3D" id="3.40.50.300">
    <property type="entry name" value="P-loop containing nucleotide triphosphate hydrolases"/>
    <property type="match status" value="1"/>
</dbReference>
<keyword evidence="1" id="KW-0378">Hydrolase</keyword>
<gene>
    <name evidence="1" type="primary">helD_1</name>
    <name evidence="1" type="ORF">NCTC11938_01004</name>
</gene>
<keyword evidence="1" id="KW-0067">ATP-binding</keyword>
<evidence type="ECO:0000313" key="2">
    <source>
        <dbReference type="Proteomes" id="UP000254191"/>
    </source>
</evidence>
<accession>A0A379FGK5</accession>
<dbReference type="EC" id="3.6.4.12" evidence="1"/>
<reference evidence="1 2" key="1">
    <citation type="submission" date="2018-06" db="EMBL/GenBank/DDBJ databases">
        <authorList>
            <consortium name="Pathogen Informatics"/>
            <person name="Doyle S."/>
        </authorList>
    </citation>
    <scope>NUCLEOTIDE SEQUENCE [LARGE SCALE GENOMIC DNA]</scope>
    <source>
        <strain evidence="1 2">NCTC11938</strain>
    </source>
</reference>
<organism evidence="1 2">
    <name type="scientific">Proteus mirabilis</name>
    <dbReference type="NCBI Taxonomy" id="584"/>
    <lineage>
        <taxon>Bacteria</taxon>
        <taxon>Pseudomonadati</taxon>
        <taxon>Pseudomonadota</taxon>
        <taxon>Gammaproteobacteria</taxon>
        <taxon>Enterobacterales</taxon>
        <taxon>Morganellaceae</taxon>
        <taxon>Proteus</taxon>
    </lineage>
</organism>
<keyword evidence="1" id="KW-0547">Nucleotide-binding</keyword>
<dbReference type="Proteomes" id="UP000254191">
    <property type="component" value="Unassembled WGS sequence"/>
</dbReference>
<dbReference type="GO" id="GO:0016787">
    <property type="term" value="F:hydrolase activity"/>
    <property type="evidence" value="ECO:0007669"/>
    <property type="project" value="UniProtKB-KW"/>
</dbReference>
<evidence type="ECO:0000313" key="1">
    <source>
        <dbReference type="EMBL" id="SUC18996.1"/>
    </source>
</evidence>
<dbReference type="EMBL" id="UGTS01000004">
    <property type="protein sequence ID" value="SUC18996.1"/>
    <property type="molecule type" value="Genomic_DNA"/>
</dbReference>
<keyword evidence="1" id="KW-0347">Helicase</keyword>
<protein>
    <submittedName>
        <fullName evidence="1">DNA helicase IV</fullName>
        <ecNumber evidence="1">3.6.4.12</ecNumber>
    </submittedName>
</protein>
<dbReference type="GO" id="GO:0003678">
    <property type="term" value="F:DNA helicase activity"/>
    <property type="evidence" value="ECO:0007669"/>
    <property type="project" value="UniProtKB-EC"/>
</dbReference>
<dbReference type="InterPro" id="IPR027417">
    <property type="entry name" value="P-loop_NTPase"/>
</dbReference>
<sequence length="39" mass="4508">MYVALTRAKKQVWLLFNKQQPSCFVSELKSQGVPTQKKP</sequence>
<name>A0A379FGK5_PROMI</name>
<proteinExistence type="predicted"/>
<dbReference type="SUPFAM" id="SSF52540">
    <property type="entry name" value="P-loop containing nucleoside triphosphate hydrolases"/>
    <property type="match status" value="1"/>
</dbReference>